<dbReference type="SMART" id="SM01037">
    <property type="entry name" value="Bet_v_1"/>
    <property type="match status" value="1"/>
</dbReference>
<accession>A0A7N0UGZ8</accession>
<dbReference type="PANTHER" id="PTHR31907">
    <property type="entry name" value="MLP-LIKE PROTEIN 423"/>
    <property type="match status" value="1"/>
</dbReference>
<dbReference type="CDD" id="cd07816">
    <property type="entry name" value="Bet_v1-like"/>
    <property type="match status" value="1"/>
</dbReference>
<evidence type="ECO:0000259" key="1">
    <source>
        <dbReference type="SMART" id="SM01037"/>
    </source>
</evidence>
<dbReference type="Gramene" id="Kaladp0064s0038.1.v1.1">
    <property type="protein sequence ID" value="Kaladp0064s0038.1.v1.1"/>
    <property type="gene ID" value="Kaladp0064s0038.v1.1"/>
</dbReference>
<organism evidence="2 3">
    <name type="scientific">Kalanchoe fedtschenkoi</name>
    <name type="common">Lavender scallops</name>
    <name type="synonym">South American air plant</name>
    <dbReference type="NCBI Taxonomy" id="63787"/>
    <lineage>
        <taxon>Eukaryota</taxon>
        <taxon>Viridiplantae</taxon>
        <taxon>Streptophyta</taxon>
        <taxon>Embryophyta</taxon>
        <taxon>Tracheophyta</taxon>
        <taxon>Spermatophyta</taxon>
        <taxon>Magnoliopsida</taxon>
        <taxon>eudicotyledons</taxon>
        <taxon>Gunneridae</taxon>
        <taxon>Pentapetalae</taxon>
        <taxon>Saxifragales</taxon>
        <taxon>Crassulaceae</taxon>
        <taxon>Kalanchoe</taxon>
    </lineage>
</organism>
<dbReference type="InterPro" id="IPR051761">
    <property type="entry name" value="MLP-like_ligand-binding"/>
</dbReference>
<dbReference type="InterPro" id="IPR000916">
    <property type="entry name" value="Bet_v_I/MLP"/>
</dbReference>
<sequence length="156" mass="17134">MSLLVGKVESTQEIRSDAAQFFTLFTDKIHHMSDVSPHIENCAVHEGAPGAVGTIIHFDFMHDEKAKAAKDVIEAIDEENHLITLKVIEGDILDDYKSLRATIQATNKADGAGSLVRWTLDYEKLNADVPAPTKYLDIASSITEGFDQHIQEGLTA</sequence>
<dbReference type="Proteomes" id="UP000594263">
    <property type="component" value="Unplaced"/>
</dbReference>
<dbReference type="Gene3D" id="3.30.530.20">
    <property type="match status" value="1"/>
</dbReference>
<feature type="domain" description="Bet v I/Major latex protein" evidence="1">
    <location>
        <begin position="3"/>
        <end position="153"/>
    </location>
</feature>
<reference evidence="2" key="1">
    <citation type="submission" date="2021-01" db="UniProtKB">
        <authorList>
            <consortium name="EnsemblPlants"/>
        </authorList>
    </citation>
    <scope>IDENTIFICATION</scope>
</reference>
<name>A0A7N0UGZ8_KALFE</name>
<dbReference type="GO" id="GO:0006952">
    <property type="term" value="P:defense response"/>
    <property type="evidence" value="ECO:0007669"/>
    <property type="project" value="InterPro"/>
</dbReference>
<proteinExistence type="predicted"/>
<dbReference type="AlphaFoldDB" id="A0A7N0UGZ8"/>
<evidence type="ECO:0000313" key="3">
    <source>
        <dbReference type="Proteomes" id="UP000594263"/>
    </source>
</evidence>
<protein>
    <recommendedName>
        <fullName evidence="1">Bet v I/Major latex protein domain-containing protein</fullName>
    </recommendedName>
</protein>
<dbReference type="SUPFAM" id="SSF55961">
    <property type="entry name" value="Bet v1-like"/>
    <property type="match status" value="1"/>
</dbReference>
<dbReference type="OMA" id="HIENCAV"/>
<dbReference type="EnsemblPlants" id="Kaladp0064s0038.1.v1.1">
    <property type="protein sequence ID" value="Kaladp0064s0038.1.v1.1"/>
    <property type="gene ID" value="Kaladp0064s0038.v1.1"/>
</dbReference>
<evidence type="ECO:0000313" key="2">
    <source>
        <dbReference type="EnsemblPlants" id="Kaladp0064s0038.1.v1.1"/>
    </source>
</evidence>
<dbReference type="Pfam" id="PF00407">
    <property type="entry name" value="Bet_v_1"/>
    <property type="match status" value="1"/>
</dbReference>
<keyword evidence="3" id="KW-1185">Reference proteome</keyword>
<dbReference type="InterPro" id="IPR023393">
    <property type="entry name" value="START-like_dom_sf"/>
</dbReference>